<comment type="caution">
    <text evidence="3">The sequence shown here is derived from an EMBL/GenBank/DDBJ whole genome shotgun (WGS) entry which is preliminary data.</text>
</comment>
<protein>
    <recommendedName>
        <fullName evidence="5">Circadian associated repressor of transcription</fullName>
    </recommendedName>
</protein>
<dbReference type="GO" id="GO:0005634">
    <property type="term" value="C:nucleus"/>
    <property type="evidence" value="ECO:0007669"/>
    <property type="project" value="TreeGrafter"/>
</dbReference>
<dbReference type="GO" id="GO:0032922">
    <property type="term" value="P:circadian regulation of gene expression"/>
    <property type="evidence" value="ECO:0007669"/>
    <property type="project" value="InterPro"/>
</dbReference>
<dbReference type="OrthoDB" id="8942320at2759"/>
<keyword evidence="4" id="KW-1185">Reference proteome</keyword>
<gene>
    <name evidence="3" type="ORF">SKAU_G00406420</name>
</gene>
<dbReference type="PANTHER" id="PTHR35441">
    <property type="entry name" value="CIRCADIAN-ASSOCIATED TRANSCRIPTIONAL REPRESSOR"/>
    <property type="match status" value="1"/>
</dbReference>
<accession>A0A9Q1EA39</accession>
<dbReference type="Proteomes" id="UP001152622">
    <property type="component" value="Chromosome 21"/>
</dbReference>
<dbReference type="PANTHER" id="PTHR35441:SF1">
    <property type="entry name" value="CIRCADIAN-ASSOCIATED TRANSCRIPTIONAL REPRESSOR"/>
    <property type="match status" value="1"/>
</dbReference>
<evidence type="ECO:0000256" key="1">
    <source>
        <dbReference type="SAM" id="MobiDB-lite"/>
    </source>
</evidence>
<keyword evidence="2" id="KW-0732">Signal</keyword>
<name>A0A9Q1EA39_SYNKA</name>
<dbReference type="EMBL" id="JAINUF010000021">
    <property type="protein sequence ID" value="KAJ8335003.1"/>
    <property type="molecule type" value="Genomic_DNA"/>
</dbReference>
<organism evidence="3 4">
    <name type="scientific">Synaphobranchus kaupii</name>
    <name type="common">Kaup's arrowtooth eel</name>
    <dbReference type="NCBI Taxonomy" id="118154"/>
    <lineage>
        <taxon>Eukaryota</taxon>
        <taxon>Metazoa</taxon>
        <taxon>Chordata</taxon>
        <taxon>Craniata</taxon>
        <taxon>Vertebrata</taxon>
        <taxon>Euteleostomi</taxon>
        <taxon>Actinopterygii</taxon>
        <taxon>Neopterygii</taxon>
        <taxon>Teleostei</taxon>
        <taxon>Anguilliformes</taxon>
        <taxon>Synaphobranchidae</taxon>
        <taxon>Synaphobranchus</taxon>
    </lineage>
</organism>
<dbReference type="AlphaFoldDB" id="A0A9Q1EA39"/>
<evidence type="ECO:0000256" key="2">
    <source>
        <dbReference type="SAM" id="SignalP"/>
    </source>
</evidence>
<dbReference type="InterPro" id="IPR031373">
    <property type="entry name" value="Ciart"/>
</dbReference>
<evidence type="ECO:0000313" key="4">
    <source>
        <dbReference type="Proteomes" id="UP001152622"/>
    </source>
</evidence>
<feature type="compositionally biased region" description="Basic and acidic residues" evidence="1">
    <location>
        <begin position="270"/>
        <end position="279"/>
    </location>
</feature>
<evidence type="ECO:0000313" key="3">
    <source>
        <dbReference type="EMBL" id="KAJ8335003.1"/>
    </source>
</evidence>
<proteinExistence type="predicted"/>
<feature type="region of interest" description="Disordered" evidence="1">
    <location>
        <begin position="253"/>
        <end position="410"/>
    </location>
</feature>
<dbReference type="Pfam" id="PF15673">
    <property type="entry name" value="Ciart"/>
    <property type="match status" value="1"/>
</dbReference>
<dbReference type="GO" id="GO:0045892">
    <property type="term" value="P:negative regulation of DNA-templated transcription"/>
    <property type="evidence" value="ECO:0007669"/>
    <property type="project" value="TreeGrafter"/>
</dbReference>
<feature type="signal peptide" evidence="2">
    <location>
        <begin position="1"/>
        <end position="20"/>
    </location>
</feature>
<sequence>MHHPFVGYLLLLLLHYYHLAPEVMQSFGSTSSWPSHDSLSSSHSFLFSESDQTEDEADVFLSEGEGDGGASVELRRPRMASPKARLAPGVFGDLAGPQLKRDQAGRCPGAPRVILVSPSGAVKTGGEGQMEGDFVFAQKCAELQGFVRPLLDLLNGLKRGKYDRGLSSFQQSVAMDRIQRIVGVLQNPGMGEKHLHTLLQVEMMLKLWFPQVSPSAPPTSATPPVLAGNVARGAAPRWRRDQLRIPVKKRRLSWRDVDSPTEPAPALKRFQQERPEDKVASAPLEADPMRLTERGRCCQTEEGKGTQGKSLSWPESRLASPPRPSKEDNNVPPPVTTNGNPATQDTYISSTTPLSPPPSLGPLRSKPMRCQSEPVATETEEGGLGWVSEASQRRSQSLPHLTKPFNAPEQ</sequence>
<feature type="compositionally biased region" description="Basic and acidic residues" evidence="1">
    <location>
        <begin position="287"/>
        <end position="304"/>
    </location>
</feature>
<evidence type="ECO:0008006" key="5">
    <source>
        <dbReference type="Google" id="ProtNLM"/>
    </source>
</evidence>
<feature type="compositionally biased region" description="Polar residues" evidence="1">
    <location>
        <begin position="389"/>
        <end position="399"/>
    </location>
</feature>
<reference evidence="3" key="1">
    <citation type="journal article" date="2023" name="Science">
        <title>Genome structures resolve the early diversification of teleost fishes.</title>
        <authorList>
            <person name="Parey E."/>
            <person name="Louis A."/>
            <person name="Montfort J."/>
            <person name="Bouchez O."/>
            <person name="Roques C."/>
            <person name="Iampietro C."/>
            <person name="Lluch J."/>
            <person name="Castinel A."/>
            <person name="Donnadieu C."/>
            <person name="Desvignes T."/>
            <person name="Floi Bucao C."/>
            <person name="Jouanno E."/>
            <person name="Wen M."/>
            <person name="Mejri S."/>
            <person name="Dirks R."/>
            <person name="Jansen H."/>
            <person name="Henkel C."/>
            <person name="Chen W.J."/>
            <person name="Zahm M."/>
            <person name="Cabau C."/>
            <person name="Klopp C."/>
            <person name="Thompson A.W."/>
            <person name="Robinson-Rechavi M."/>
            <person name="Braasch I."/>
            <person name="Lecointre G."/>
            <person name="Bobe J."/>
            <person name="Postlethwait J.H."/>
            <person name="Berthelot C."/>
            <person name="Roest Crollius H."/>
            <person name="Guiguen Y."/>
        </authorList>
    </citation>
    <scope>NUCLEOTIDE SEQUENCE</scope>
    <source>
        <strain evidence="3">WJC10195</strain>
    </source>
</reference>
<dbReference type="GO" id="GO:0000978">
    <property type="term" value="F:RNA polymerase II cis-regulatory region sequence-specific DNA binding"/>
    <property type="evidence" value="ECO:0007669"/>
    <property type="project" value="TreeGrafter"/>
</dbReference>
<feature type="chain" id="PRO_5040481139" description="Circadian associated repressor of transcription" evidence="2">
    <location>
        <begin position="21"/>
        <end position="410"/>
    </location>
</feature>